<reference evidence="9 10" key="1">
    <citation type="submission" date="2020-03" db="EMBL/GenBank/DDBJ databases">
        <title>Metabolic flexibility allows generalist bacteria to become dominant in a frequently disturbed ecosystem.</title>
        <authorList>
            <person name="Chen Y.-J."/>
            <person name="Leung P.M."/>
            <person name="Bay S.K."/>
            <person name="Hugenholtz P."/>
            <person name="Kessler A.J."/>
            <person name="Shelley G."/>
            <person name="Waite D.W."/>
            <person name="Cook P.L."/>
            <person name="Greening C."/>
        </authorList>
    </citation>
    <scope>NUCLEOTIDE SEQUENCE [LARGE SCALE GENOMIC DNA]</scope>
    <source>
        <strain evidence="9">SS_bin_28</strain>
    </source>
</reference>
<keyword evidence="2" id="KW-0678">Repressor</keyword>
<evidence type="ECO:0000256" key="1">
    <source>
        <dbReference type="ARBA" id="ARBA00007957"/>
    </source>
</evidence>
<proteinExistence type="inferred from homology"/>
<evidence type="ECO:0000256" key="7">
    <source>
        <dbReference type="PIRSR" id="PIRSR602481-1"/>
    </source>
</evidence>
<name>A0A7Y2H0Y6_UNCEI</name>
<dbReference type="GO" id="GO:1900376">
    <property type="term" value="P:regulation of secondary metabolite biosynthetic process"/>
    <property type="evidence" value="ECO:0007669"/>
    <property type="project" value="TreeGrafter"/>
</dbReference>
<dbReference type="PANTHER" id="PTHR33202">
    <property type="entry name" value="ZINC UPTAKE REGULATION PROTEIN"/>
    <property type="match status" value="1"/>
</dbReference>
<dbReference type="GO" id="GO:0045892">
    <property type="term" value="P:negative regulation of DNA-templated transcription"/>
    <property type="evidence" value="ECO:0007669"/>
    <property type="project" value="TreeGrafter"/>
</dbReference>
<dbReference type="GO" id="GO:0008270">
    <property type="term" value="F:zinc ion binding"/>
    <property type="evidence" value="ECO:0007669"/>
    <property type="project" value="TreeGrafter"/>
</dbReference>
<dbReference type="Gene3D" id="3.30.1490.190">
    <property type="match status" value="1"/>
</dbReference>
<dbReference type="PANTHER" id="PTHR33202:SF7">
    <property type="entry name" value="FERRIC UPTAKE REGULATION PROTEIN"/>
    <property type="match status" value="1"/>
</dbReference>
<keyword evidence="5" id="KW-0238">DNA-binding</keyword>
<keyword evidence="3 7" id="KW-0862">Zinc</keyword>
<feature type="binding site" evidence="7">
    <location>
        <position position="98"/>
    </location>
    <ligand>
        <name>Zn(2+)</name>
        <dbReference type="ChEBI" id="CHEBI:29105"/>
    </ligand>
</feature>
<dbReference type="CDD" id="cd07153">
    <property type="entry name" value="Fur_like"/>
    <property type="match status" value="1"/>
</dbReference>
<evidence type="ECO:0000256" key="3">
    <source>
        <dbReference type="ARBA" id="ARBA00022833"/>
    </source>
</evidence>
<dbReference type="InterPro" id="IPR043135">
    <property type="entry name" value="Fur_C"/>
</dbReference>
<comment type="caution">
    <text evidence="9">The sequence shown here is derived from an EMBL/GenBank/DDBJ whole genome shotgun (WGS) entry which is preliminary data.</text>
</comment>
<organism evidence="9 10">
    <name type="scientific">Eiseniibacteriota bacterium</name>
    <dbReference type="NCBI Taxonomy" id="2212470"/>
    <lineage>
        <taxon>Bacteria</taxon>
        <taxon>Candidatus Eiseniibacteriota</taxon>
    </lineage>
</organism>
<keyword evidence="4" id="KW-0805">Transcription regulation</keyword>
<dbReference type="Gene3D" id="1.10.10.10">
    <property type="entry name" value="Winged helix-like DNA-binding domain superfamily/Winged helix DNA-binding domain"/>
    <property type="match status" value="1"/>
</dbReference>
<accession>A0A7Y2H0Y6</accession>
<comment type="cofactor">
    <cofactor evidence="8">
        <name>Mn(2+)</name>
        <dbReference type="ChEBI" id="CHEBI:29035"/>
    </cofactor>
    <cofactor evidence="8">
        <name>Fe(2+)</name>
        <dbReference type="ChEBI" id="CHEBI:29033"/>
    </cofactor>
    <text evidence="8">Binds 1 Mn(2+) or Fe(2+) ion per subunit.</text>
</comment>
<evidence type="ECO:0000256" key="6">
    <source>
        <dbReference type="ARBA" id="ARBA00023163"/>
    </source>
</evidence>
<evidence type="ECO:0000313" key="10">
    <source>
        <dbReference type="Proteomes" id="UP000547674"/>
    </source>
</evidence>
<dbReference type="EMBL" id="JABDJR010000056">
    <property type="protein sequence ID" value="NNF05434.1"/>
    <property type="molecule type" value="Genomic_DNA"/>
</dbReference>
<dbReference type="Pfam" id="PF01475">
    <property type="entry name" value="FUR"/>
    <property type="match status" value="1"/>
</dbReference>
<evidence type="ECO:0000256" key="8">
    <source>
        <dbReference type="PIRSR" id="PIRSR602481-2"/>
    </source>
</evidence>
<dbReference type="GO" id="GO:0003700">
    <property type="term" value="F:DNA-binding transcription factor activity"/>
    <property type="evidence" value="ECO:0007669"/>
    <property type="project" value="InterPro"/>
</dbReference>
<protein>
    <submittedName>
        <fullName evidence="9">Transcriptional repressor</fullName>
    </submittedName>
</protein>
<dbReference type="Proteomes" id="UP000547674">
    <property type="component" value="Unassembled WGS sequence"/>
</dbReference>
<feature type="binding site" evidence="8">
    <location>
        <position position="91"/>
    </location>
    <ligand>
        <name>Fe cation</name>
        <dbReference type="ChEBI" id="CHEBI:24875"/>
    </ligand>
</feature>
<evidence type="ECO:0000256" key="4">
    <source>
        <dbReference type="ARBA" id="ARBA00023015"/>
    </source>
</evidence>
<feature type="binding site" evidence="7">
    <location>
        <position position="95"/>
    </location>
    <ligand>
        <name>Zn(2+)</name>
        <dbReference type="ChEBI" id="CHEBI:29105"/>
    </ligand>
</feature>
<keyword evidence="6" id="KW-0804">Transcription</keyword>
<dbReference type="InterPro" id="IPR036390">
    <property type="entry name" value="WH_DNA-bd_sf"/>
</dbReference>
<dbReference type="InterPro" id="IPR002481">
    <property type="entry name" value="FUR"/>
</dbReference>
<dbReference type="GO" id="GO:0000976">
    <property type="term" value="F:transcription cis-regulatory region binding"/>
    <property type="evidence" value="ECO:0007669"/>
    <property type="project" value="TreeGrafter"/>
</dbReference>
<comment type="similarity">
    <text evidence="1">Belongs to the Fur family.</text>
</comment>
<dbReference type="AlphaFoldDB" id="A0A7Y2H0Y6"/>
<dbReference type="InterPro" id="IPR036388">
    <property type="entry name" value="WH-like_DNA-bd_sf"/>
</dbReference>
<feature type="binding site" evidence="8">
    <location>
        <position position="89"/>
    </location>
    <ligand>
        <name>Fe cation</name>
        <dbReference type="ChEBI" id="CHEBI:24875"/>
    </ligand>
</feature>
<keyword evidence="7" id="KW-0479">Metal-binding</keyword>
<evidence type="ECO:0000256" key="5">
    <source>
        <dbReference type="ARBA" id="ARBA00023125"/>
    </source>
</evidence>
<dbReference type="SUPFAM" id="SSF46785">
    <property type="entry name" value="Winged helix' DNA-binding domain"/>
    <property type="match status" value="1"/>
</dbReference>
<evidence type="ECO:0000256" key="2">
    <source>
        <dbReference type="ARBA" id="ARBA00022491"/>
    </source>
</evidence>
<feature type="binding site" evidence="7">
    <location>
        <position position="137"/>
    </location>
    <ligand>
        <name>Zn(2+)</name>
        <dbReference type="ChEBI" id="CHEBI:29105"/>
    </ligand>
</feature>
<evidence type="ECO:0000313" key="9">
    <source>
        <dbReference type="EMBL" id="NNF05434.1"/>
    </source>
</evidence>
<feature type="binding site" evidence="7">
    <location>
        <position position="134"/>
    </location>
    <ligand>
        <name>Zn(2+)</name>
        <dbReference type="ChEBI" id="CHEBI:29105"/>
    </ligand>
</feature>
<sequence length="146" mass="16535">MAHSTDFLESTFKSKGLPLTVQRRVVYQNVASRQDHPTADDVYLAVQKEHPDFSRATIYRALDCLVQIDLLSRVASFGSAVRYDAKQEHHDHMHCTQCGQVADVEAGDLNLLPKLKQDLGFTVETYSVHFRGLCPECQLEKTNKEN</sequence>
<gene>
    <name evidence="9" type="ORF">HKN21_01610</name>
</gene>
<comment type="cofactor">
    <cofactor evidence="7">
        <name>Zn(2+)</name>
        <dbReference type="ChEBI" id="CHEBI:29105"/>
    </cofactor>
    <text evidence="7">Binds 1 zinc ion per subunit.</text>
</comment>
<keyword evidence="8" id="KW-0408">Iron</keyword>